<keyword evidence="3" id="KW-1185">Reference proteome</keyword>
<sequence>MTSMVRTACGLLPPEPGVYRFTDAAGRVLYVGRATDLRSRTRSYWGDLRERRHLRRMVGQIVGVEAVVCASLHEASWLERNLLERSLPRWNRTRGGQEVPCWLVLDDGPRRPGLVLVWSEPDAPAFGPYLGATAAKLAWSGLVRACPLHLTGTHLDATDRSLAEARGVAPRDREAFGGVLRSLLSGDSDAAARVRSALTEAREAAAERLAFETASRIQAELAALDWLIAPQRVTGCTPADLAVHGWSDGVLFSLTASDGRLDRWSVTAVDADAAASKLHRTPPQWRDFAARNAELAAALRRALGPR</sequence>
<organism evidence="2 3">
    <name type="scientific">Propioniciclava tarda</name>
    <dbReference type="NCBI Taxonomy" id="433330"/>
    <lineage>
        <taxon>Bacteria</taxon>
        <taxon>Bacillati</taxon>
        <taxon>Actinomycetota</taxon>
        <taxon>Actinomycetes</taxon>
        <taxon>Propionibacteriales</taxon>
        <taxon>Propionibacteriaceae</taxon>
        <taxon>Propioniciclava</taxon>
    </lineage>
</organism>
<feature type="domain" description="GIY-YIG" evidence="1">
    <location>
        <begin position="14"/>
        <end position="92"/>
    </location>
</feature>
<name>A0A4Q9KLE5_PROTD</name>
<dbReference type="GO" id="GO:0009380">
    <property type="term" value="C:excinuclease repair complex"/>
    <property type="evidence" value="ECO:0007669"/>
    <property type="project" value="TreeGrafter"/>
</dbReference>
<dbReference type="InterPro" id="IPR047296">
    <property type="entry name" value="GIY-YIG_UvrC_Cho"/>
</dbReference>
<dbReference type="CDD" id="cd10434">
    <property type="entry name" value="GIY-YIG_UvrC_Cho"/>
    <property type="match status" value="1"/>
</dbReference>
<dbReference type="Gene3D" id="3.40.1440.10">
    <property type="entry name" value="GIY-YIG endonuclease"/>
    <property type="match status" value="1"/>
</dbReference>
<comment type="caution">
    <text evidence="2">The sequence shown here is derived from an EMBL/GenBank/DDBJ whole genome shotgun (WGS) entry which is preliminary data.</text>
</comment>
<dbReference type="InterPro" id="IPR035901">
    <property type="entry name" value="GIY-YIG_endonuc_sf"/>
</dbReference>
<dbReference type="InterPro" id="IPR050066">
    <property type="entry name" value="UvrABC_protein_C"/>
</dbReference>
<dbReference type="AlphaFoldDB" id="A0A4Q9KLE5"/>
<dbReference type="EMBL" id="SDMR01000010">
    <property type="protein sequence ID" value="TBT94740.1"/>
    <property type="molecule type" value="Genomic_DNA"/>
</dbReference>
<accession>A0A4Q9KLE5</accession>
<evidence type="ECO:0000313" key="2">
    <source>
        <dbReference type="EMBL" id="TBT94740.1"/>
    </source>
</evidence>
<evidence type="ECO:0000313" key="3">
    <source>
        <dbReference type="Proteomes" id="UP000291933"/>
    </source>
</evidence>
<dbReference type="OrthoDB" id="9804933at2"/>
<protein>
    <recommendedName>
        <fullName evidence="1">GIY-YIG domain-containing protein</fullName>
    </recommendedName>
</protein>
<dbReference type="SMART" id="SM00465">
    <property type="entry name" value="GIYc"/>
    <property type="match status" value="1"/>
</dbReference>
<dbReference type="PANTHER" id="PTHR30562">
    <property type="entry name" value="UVRC/OXIDOREDUCTASE"/>
    <property type="match status" value="1"/>
</dbReference>
<dbReference type="InterPro" id="IPR000305">
    <property type="entry name" value="GIY-YIG_endonuc"/>
</dbReference>
<dbReference type="PROSITE" id="PS50164">
    <property type="entry name" value="GIY_YIG"/>
    <property type="match status" value="1"/>
</dbReference>
<dbReference type="GO" id="GO:0006289">
    <property type="term" value="P:nucleotide-excision repair"/>
    <property type="evidence" value="ECO:0007669"/>
    <property type="project" value="InterPro"/>
</dbReference>
<evidence type="ECO:0000259" key="1">
    <source>
        <dbReference type="PROSITE" id="PS50164"/>
    </source>
</evidence>
<proteinExistence type="predicted"/>
<gene>
    <name evidence="2" type="ORF">ET996_09080</name>
</gene>
<reference evidence="2 3" key="1">
    <citation type="submission" date="2019-01" db="EMBL/GenBank/DDBJ databases">
        <title>Lactibacter flavus gen. nov., sp. nov., a novel bacterium of the family Propionibacteriaceae isolated from raw milk and dairy products.</title>
        <authorList>
            <person name="Huptas C."/>
            <person name="Wenning M."/>
            <person name="Breitenwieser F."/>
            <person name="Doll E."/>
            <person name="Von Neubeck M."/>
            <person name="Busse H.-J."/>
            <person name="Scherer S."/>
        </authorList>
    </citation>
    <scope>NUCLEOTIDE SEQUENCE [LARGE SCALE GENOMIC DNA]</scope>
    <source>
        <strain evidence="2 3">DSM 22130</strain>
    </source>
</reference>
<dbReference type="PANTHER" id="PTHR30562:SF1">
    <property type="entry name" value="UVRABC SYSTEM PROTEIN C"/>
    <property type="match status" value="1"/>
</dbReference>
<dbReference type="Proteomes" id="UP000291933">
    <property type="component" value="Unassembled WGS sequence"/>
</dbReference>
<dbReference type="SUPFAM" id="SSF82771">
    <property type="entry name" value="GIY-YIG endonuclease"/>
    <property type="match status" value="1"/>
</dbReference>
<dbReference type="Pfam" id="PF01541">
    <property type="entry name" value="GIY-YIG"/>
    <property type="match status" value="1"/>
</dbReference>